<dbReference type="AlphaFoldDB" id="A0A914PJ49"/>
<dbReference type="WBParaSite" id="PDA_v2.g17921.t1">
    <property type="protein sequence ID" value="PDA_v2.g17921.t1"/>
    <property type="gene ID" value="PDA_v2.g17921"/>
</dbReference>
<accession>A0A914PJ49</accession>
<sequence>MLETVKTTIRKSFRRKRLDYFPLEKLPENVKIQTLQNLGVKDLNNFAMTSKDSETFVTENRKQFQRYEFEELFICYDPKLNSVCLRCKTGNRFKKSYLLEAPDIKRYLQCLKIHENVNFQLGAFQDNYRGETVIKLYQQHSVTSLTDLKFTLSEAKRASEFIFELDNLLPLILDDEPWTSCSAYRIDSIILIFHEKLYREKAREDYTSFLKRFKSRFTRLPNEKMAHLCRKAQHELELKHVCKKCNEENILSVNFFISDRSYSSISSSFSFKKIDMGLY</sequence>
<reference evidence="3" key="1">
    <citation type="submission" date="2022-11" db="UniProtKB">
        <authorList>
            <consortium name="WormBaseParasite"/>
        </authorList>
    </citation>
    <scope>IDENTIFICATION</scope>
</reference>
<evidence type="ECO:0000259" key="1">
    <source>
        <dbReference type="PROSITE" id="PS50181"/>
    </source>
</evidence>
<keyword evidence="2" id="KW-1185">Reference proteome</keyword>
<name>A0A914PJ49_9BILA</name>
<evidence type="ECO:0000313" key="2">
    <source>
        <dbReference type="Proteomes" id="UP000887578"/>
    </source>
</evidence>
<feature type="domain" description="F-box" evidence="1">
    <location>
        <begin position="20"/>
        <end position="67"/>
    </location>
</feature>
<dbReference type="PROSITE" id="PS50181">
    <property type="entry name" value="FBOX"/>
    <property type="match status" value="1"/>
</dbReference>
<organism evidence="2 3">
    <name type="scientific">Panagrolaimus davidi</name>
    <dbReference type="NCBI Taxonomy" id="227884"/>
    <lineage>
        <taxon>Eukaryota</taxon>
        <taxon>Metazoa</taxon>
        <taxon>Ecdysozoa</taxon>
        <taxon>Nematoda</taxon>
        <taxon>Chromadorea</taxon>
        <taxon>Rhabditida</taxon>
        <taxon>Tylenchina</taxon>
        <taxon>Panagrolaimomorpha</taxon>
        <taxon>Panagrolaimoidea</taxon>
        <taxon>Panagrolaimidae</taxon>
        <taxon>Panagrolaimus</taxon>
    </lineage>
</organism>
<evidence type="ECO:0000313" key="3">
    <source>
        <dbReference type="WBParaSite" id="PDA_v2.g17921.t1"/>
    </source>
</evidence>
<proteinExistence type="predicted"/>
<protein>
    <submittedName>
        <fullName evidence="3">F-box domain-containing protein</fullName>
    </submittedName>
</protein>
<dbReference type="Proteomes" id="UP000887578">
    <property type="component" value="Unplaced"/>
</dbReference>
<dbReference type="InterPro" id="IPR001810">
    <property type="entry name" value="F-box_dom"/>
</dbReference>